<dbReference type="Proteomes" id="UP000298179">
    <property type="component" value="Unassembled WGS sequence"/>
</dbReference>
<feature type="transmembrane region" description="Helical" evidence="1">
    <location>
        <begin position="51"/>
        <end position="70"/>
    </location>
</feature>
<evidence type="ECO:0000256" key="1">
    <source>
        <dbReference type="SAM" id="Phobius"/>
    </source>
</evidence>
<keyword evidence="2" id="KW-0732">Signal</keyword>
<keyword evidence="1" id="KW-1133">Transmembrane helix</keyword>
<dbReference type="Pfam" id="PF04955">
    <property type="entry name" value="HupE_UreJ"/>
    <property type="match status" value="1"/>
</dbReference>
<evidence type="ECO:0000313" key="3">
    <source>
        <dbReference type="EMBL" id="TFF24853.1"/>
    </source>
</evidence>
<dbReference type="EMBL" id="SOZD01000002">
    <property type="protein sequence ID" value="TFF24853.1"/>
    <property type="molecule type" value="Genomic_DNA"/>
</dbReference>
<dbReference type="PIRSF" id="PIRSF016919">
    <property type="entry name" value="HupE_UreJ"/>
    <property type="match status" value="1"/>
</dbReference>
<evidence type="ECO:0000313" key="4">
    <source>
        <dbReference type="Proteomes" id="UP000298179"/>
    </source>
</evidence>
<feature type="transmembrane region" description="Helical" evidence="1">
    <location>
        <begin position="128"/>
        <end position="146"/>
    </location>
</feature>
<feature type="transmembrane region" description="Helical" evidence="1">
    <location>
        <begin position="188"/>
        <end position="205"/>
    </location>
</feature>
<evidence type="ECO:0000256" key="2">
    <source>
        <dbReference type="SAM" id="SignalP"/>
    </source>
</evidence>
<feature type="transmembrane region" description="Helical" evidence="1">
    <location>
        <begin position="82"/>
        <end position="101"/>
    </location>
</feature>
<name>A0A4Y8RMH6_9HYPH</name>
<organism evidence="3 4">
    <name type="scientific">Jiella endophytica</name>
    <dbReference type="NCBI Taxonomy" id="2558362"/>
    <lineage>
        <taxon>Bacteria</taxon>
        <taxon>Pseudomonadati</taxon>
        <taxon>Pseudomonadota</taxon>
        <taxon>Alphaproteobacteria</taxon>
        <taxon>Hyphomicrobiales</taxon>
        <taxon>Aurantimonadaceae</taxon>
        <taxon>Jiella</taxon>
    </lineage>
</organism>
<feature type="chain" id="PRO_5021327047" evidence="2">
    <location>
        <begin position="30"/>
        <end position="206"/>
    </location>
</feature>
<keyword evidence="1" id="KW-0812">Transmembrane</keyword>
<feature type="transmembrane region" description="Helical" evidence="1">
    <location>
        <begin position="107"/>
        <end position="123"/>
    </location>
</feature>
<feature type="transmembrane region" description="Helical" evidence="1">
    <location>
        <begin position="158"/>
        <end position="181"/>
    </location>
</feature>
<keyword evidence="1" id="KW-0472">Membrane</keyword>
<dbReference type="OrthoDB" id="9808192at2"/>
<gene>
    <name evidence="3" type="ORF">E3C22_05525</name>
</gene>
<comment type="caution">
    <text evidence="3">The sequence shown here is derived from an EMBL/GenBank/DDBJ whole genome shotgun (WGS) entry which is preliminary data.</text>
</comment>
<dbReference type="RefSeq" id="WP_134761022.1">
    <property type="nucleotide sequence ID" value="NZ_SOZD01000002.1"/>
</dbReference>
<reference evidence="3 4" key="1">
    <citation type="submission" date="2019-03" db="EMBL/GenBank/DDBJ databases">
        <title>Jiella endophytica sp. nov., a novel endophytic bacterium isolated from root of Ficus microcarpa Linn. f.</title>
        <authorList>
            <person name="Tuo L."/>
        </authorList>
    </citation>
    <scope>NUCLEOTIDE SEQUENCE [LARGE SCALE GENOMIC DNA]</scope>
    <source>
        <strain evidence="3 4">CBS5Q-3</strain>
    </source>
</reference>
<sequence>MPDSRPAYLPKVPASAAATLLLVATLALAPTEAGAHLVRGAQGGFGSGFEHPLTGLDHFLAMFAVGLWGAQIGGRQVWTLPVAFPLMMVVGGIIGISGVALSGIETGIALSILVLGLAIAFACRPAEWLALVLIAFFALCHGYAHGAELPLAADPADYAIGFVLATGLIHLLGIGVGLLVGRLWHGRVSRILGALIAAGGLYYLAL</sequence>
<accession>A0A4Y8RMH6</accession>
<proteinExistence type="predicted"/>
<dbReference type="InterPro" id="IPR007038">
    <property type="entry name" value="HupE_UreJ"/>
</dbReference>
<feature type="signal peptide" evidence="2">
    <location>
        <begin position="1"/>
        <end position="29"/>
    </location>
</feature>
<keyword evidence="4" id="KW-1185">Reference proteome</keyword>
<protein>
    <submittedName>
        <fullName evidence="3">HupE/UreJ family protein</fullName>
    </submittedName>
</protein>
<dbReference type="AlphaFoldDB" id="A0A4Y8RMH6"/>